<organism evidence="1 2">
    <name type="scientific">Parasedimentitalea maritima</name>
    <dbReference type="NCBI Taxonomy" id="2578117"/>
    <lineage>
        <taxon>Bacteria</taxon>
        <taxon>Pseudomonadati</taxon>
        <taxon>Pseudomonadota</taxon>
        <taxon>Alphaproteobacteria</taxon>
        <taxon>Rhodobacterales</taxon>
        <taxon>Paracoccaceae</taxon>
        <taxon>Parasedimentitalea</taxon>
    </lineage>
</organism>
<evidence type="ECO:0000313" key="2">
    <source>
        <dbReference type="Proteomes" id="UP000441586"/>
    </source>
</evidence>
<sequence length="452" mass="49677">MKICRAVLAFVVVLAGCDTVPLERPPTRATIADSALPPVKTFGAPSPVDPQRSNVDMARDFLDLHFKLEGGTTLPTFTRFDAPITLRVTGKPASNLNSDLTNLLSRLQQEAGISIRRVNSGSANITIESVSRSEIRRALPRAACFVVPNVSSLAEYRRSKRRASTNWAQLRQRETLAIFIPNDVSPQEVRDCLHEELAQSIGPLNDLYRLPDSVFNDDNVHTVLTGFDMLILRATYAPELSTGMSRAQVAARLPAILTRYNPAGDALPSTALQESPREWISSIETALGPDVSTETRRRAANQAVTTAQKLGWQEHRRAFSHYILGRMIQSSDPVLAQRHFQTALRYLGQSPSTQLHRAQIVARMMAYDIARGQGSNALSFAEQSITAAAKFENAALLSTLMLLQAEALELTGDFEAAQAVRLDSLGWARYGFGSDWAVRSKVNEIAALRPNT</sequence>
<dbReference type="AlphaFoldDB" id="A0A6A4RB52"/>
<evidence type="ECO:0000313" key="1">
    <source>
        <dbReference type="EMBL" id="KAE9626485.1"/>
    </source>
</evidence>
<gene>
    <name evidence="1" type="ORF">GP644_20755</name>
</gene>
<dbReference type="PROSITE" id="PS51257">
    <property type="entry name" value="PROKAR_LIPOPROTEIN"/>
    <property type="match status" value="1"/>
</dbReference>
<dbReference type="EMBL" id="WSFO01000015">
    <property type="protein sequence ID" value="KAE9626485.1"/>
    <property type="molecule type" value="Genomic_DNA"/>
</dbReference>
<name>A0A6A4RB52_9RHOB</name>
<accession>A0A6A4RB52</accession>
<dbReference type="Proteomes" id="UP000441586">
    <property type="component" value="Unassembled WGS sequence"/>
</dbReference>
<dbReference type="InterPro" id="IPR021323">
    <property type="entry name" value="DUF2927"/>
</dbReference>
<dbReference type="Pfam" id="PF11150">
    <property type="entry name" value="DUF2927"/>
    <property type="match status" value="1"/>
</dbReference>
<protein>
    <submittedName>
        <fullName evidence="1">DUF2927 domain-containing protein</fullName>
    </submittedName>
</protein>
<reference evidence="1 2" key="1">
    <citation type="submission" date="2019-12" db="EMBL/GenBank/DDBJ databases">
        <authorList>
            <person name="Zhang Y.-J."/>
        </authorList>
    </citation>
    <scope>NUCLEOTIDE SEQUENCE [LARGE SCALE GENOMIC DNA]</scope>
    <source>
        <strain evidence="1 2">H18S-6</strain>
    </source>
</reference>
<comment type="caution">
    <text evidence="1">The sequence shown here is derived from an EMBL/GenBank/DDBJ whole genome shotgun (WGS) entry which is preliminary data.</text>
</comment>
<proteinExistence type="predicted"/>